<dbReference type="InterPro" id="IPR050700">
    <property type="entry name" value="YIM1/Zinc_Alcohol_DH_Fams"/>
</dbReference>
<gene>
    <name evidence="4" type="ORF">EPA93_10445</name>
</gene>
<dbReference type="InterPro" id="IPR013154">
    <property type="entry name" value="ADH-like_N"/>
</dbReference>
<keyword evidence="5" id="KW-1185">Reference proteome</keyword>
<feature type="region of interest" description="Disordered" evidence="2">
    <location>
        <begin position="1"/>
        <end position="24"/>
    </location>
</feature>
<dbReference type="Gene3D" id="3.40.50.720">
    <property type="entry name" value="NAD(P)-binding Rossmann-like Domain"/>
    <property type="match status" value="1"/>
</dbReference>
<evidence type="ECO:0000313" key="4">
    <source>
        <dbReference type="EMBL" id="QBD76404.1"/>
    </source>
</evidence>
<evidence type="ECO:0000256" key="1">
    <source>
        <dbReference type="ARBA" id="ARBA00023002"/>
    </source>
</evidence>
<dbReference type="AlphaFoldDB" id="A0A4P6JMF3"/>
<reference evidence="4 5" key="1">
    <citation type="submission" date="2019-01" db="EMBL/GenBank/DDBJ databases">
        <title>Ktedonosporobacter rubrisoli SCAWS-G2.</title>
        <authorList>
            <person name="Huang Y."/>
            <person name="Yan B."/>
        </authorList>
    </citation>
    <scope>NUCLEOTIDE SEQUENCE [LARGE SCALE GENOMIC DNA]</scope>
    <source>
        <strain evidence="4 5">SCAWS-G2</strain>
    </source>
</reference>
<sequence>MKAIRLHGRGDPEQLFYEDAPQPEPGPGEVLVRVHATGVIAPELTWPETYETKAGKVRDLPIPGHDLSGVVAAVGPGVSDIALGTEVYALTAFDRDGAEAEYAIGLPSELASKPRSLDHVQAAAVPLTALTAWQAYFEHAGLTAGQTVLVTGAAGGVGVFAVQIASWAGAHVIGTASGRNLDFLRELGAHEAIDYTATRFDEVVHDVDVVLDTVGGETQERSWKVLKKGGVLISVANPPSPEQAKAHGVRSVWFIVEPNRQQLGQIAELIDAGHVRPIIDTVLPLAQARQAFAQGASGHTRGKIVLRVKE</sequence>
<name>A0A4P6JMF3_KTERU</name>
<dbReference type="KEGG" id="kbs:EPA93_10445"/>
<dbReference type="Pfam" id="PF08240">
    <property type="entry name" value="ADH_N"/>
    <property type="match status" value="1"/>
</dbReference>
<protein>
    <submittedName>
        <fullName evidence="4">NADP-dependent oxidoreductase</fullName>
    </submittedName>
</protein>
<proteinExistence type="predicted"/>
<dbReference type="RefSeq" id="WP_129887156.1">
    <property type="nucleotide sequence ID" value="NZ_CP035758.1"/>
</dbReference>
<dbReference type="InterPro" id="IPR020843">
    <property type="entry name" value="ER"/>
</dbReference>
<dbReference type="PANTHER" id="PTHR11695">
    <property type="entry name" value="ALCOHOL DEHYDROGENASE RELATED"/>
    <property type="match status" value="1"/>
</dbReference>
<dbReference type="SUPFAM" id="SSF50129">
    <property type="entry name" value="GroES-like"/>
    <property type="match status" value="1"/>
</dbReference>
<dbReference type="CDD" id="cd05289">
    <property type="entry name" value="MDR_like_2"/>
    <property type="match status" value="1"/>
</dbReference>
<dbReference type="InterPro" id="IPR036291">
    <property type="entry name" value="NAD(P)-bd_dom_sf"/>
</dbReference>
<dbReference type="OrthoDB" id="9792162at2"/>
<dbReference type="PROSITE" id="PS01162">
    <property type="entry name" value="QOR_ZETA_CRYSTAL"/>
    <property type="match status" value="1"/>
</dbReference>
<organism evidence="4 5">
    <name type="scientific">Ktedonosporobacter rubrisoli</name>
    <dbReference type="NCBI Taxonomy" id="2509675"/>
    <lineage>
        <taxon>Bacteria</taxon>
        <taxon>Bacillati</taxon>
        <taxon>Chloroflexota</taxon>
        <taxon>Ktedonobacteria</taxon>
        <taxon>Ktedonobacterales</taxon>
        <taxon>Ktedonosporobacteraceae</taxon>
        <taxon>Ktedonosporobacter</taxon>
    </lineage>
</organism>
<evidence type="ECO:0000259" key="3">
    <source>
        <dbReference type="SMART" id="SM00829"/>
    </source>
</evidence>
<dbReference type="Proteomes" id="UP000290365">
    <property type="component" value="Chromosome"/>
</dbReference>
<feature type="domain" description="Enoyl reductase (ER)" evidence="3">
    <location>
        <begin position="10"/>
        <end position="306"/>
    </location>
</feature>
<dbReference type="EMBL" id="CP035758">
    <property type="protein sequence ID" value="QBD76404.1"/>
    <property type="molecule type" value="Genomic_DNA"/>
</dbReference>
<dbReference type="Pfam" id="PF13602">
    <property type="entry name" value="ADH_zinc_N_2"/>
    <property type="match status" value="1"/>
</dbReference>
<dbReference type="PANTHER" id="PTHR11695:SF294">
    <property type="entry name" value="RETICULON-4-INTERACTING PROTEIN 1, MITOCHONDRIAL"/>
    <property type="match status" value="1"/>
</dbReference>
<dbReference type="GO" id="GO:0008270">
    <property type="term" value="F:zinc ion binding"/>
    <property type="evidence" value="ECO:0007669"/>
    <property type="project" value="InterPro"/>
</dbReference>
<dbReference type="Gene3D" id="3.90.180.10">
    <property type="entry name" value="Medium-chain alcohol dehydrogenases, catalytic domain"/>
    <property type="match status" value="1"/>
</dbReference>
<dbReference type="InterPro" id="IPR011032">
    <property type="entry name" value="GroES-like_sf"/>
</dbReference>
<accession>A0A4P6JMF3</accession>
<keyword evidence="1" id="KW-0560">Oxidoreductase</keyword>
<evidence type="ECO:0000313" key="5">
    <source>
        <dbReference type="Proteomes" id="UP000290365"/>
    </source>
</evidence>
<dbReference type="SMART" id="SM00829">
    <property type="entry name" value="PKS_ER"/>
    <property type="match status" value="1"/>
</dbReference>
<dbReference type="InterPro" id="IPR002364">
    <property type="entry name" value="Quin_OxRdtase/zeta-crystal_CS"/>
</dbReference>
<dbReference type="SUPFAM" id="SSF51735">
    <property type="entry name" value="NAD(P)-binding Rossmann-fold domains"/>
    <property type="match status" value="1"/>
</dbReference>
<evidence type="ECO:0000256" key="2">
    <source>
        <dbReference type="SAM" id="MobiDB-lite"/>
    </source>
</evidence>
<dbReference type="GO" id="GO:0016491">
    <property type="term" value="F:oxidoreductase activity"/>
    <property type="evidence" value="ECO:0007669"/>
    <property type="project" value="UniProtKB-KW"/>
</dbReference>